<accession>A0A931BAT1</accession>
<dbReference type="AlphaFoldDB" id="A0A931BAT1"/>
<proteinExistence type="predicted"/>
<protein>
    <submittedName>
        <fullName evidence="2">Uncharacterized protein</fullName>
    </submittedName>
</protein>
<evidence type="ECO:0000256" key="1">
    <source>
        <dbReference type="SAM" id="MobiDB-lite"/>
    </source>
</evidence>
<evidence type="ECO:0000313" key="3">
    <source>
        <dbReference type="Proteomes" id="UP000657385"/>
    </source>
</evidence>
<comment type="caution">
    <text evidence="2">The sequence shown here is derived from an EMBL/GenBank/DDBJ whole genome shotgun (WGS) entry which is preliminary data.</text>
</comment>
<keyword evidence="3" id="KW-1185">Reference proteome</keyword>
<organism evidence="2 3">
    <name type="scientific">Streptacidiphilus fuscans</name>
    <dbReference type="NCBI Taxonomy" id="2789292"/>
    <lineage>
        <taxon>Bacteria</taxon>
        <taxon>Bacillati</taxon>
        <taxon>Actinomycetota</taxon>
        <taxon>Actinomycetes</taxon>
        <taxon>Kitasatosporales</taxon>
        <taxon>Streptomycetaceae</taxon>
        <taxon>Streptacidiphilus</taxon>
    </lineage>
</organism>
<reference evidence="2" key="1">
    <citation type="submission" date="2020-11" db="EMBL/GenBank/DDBJ databases">
        <title>Isolation and identification of active actinomycetes.</title>
        <authorList>
            <person name="Yu B."/>
        </authorList>
    </citation>
    <scope>NUCLEOTIDE SEQUENCE</scope>
    <source>
        <strain evidence="2">NEAU-YB345</strain>
    </source>
</reference>
<dbReference type="EMBL" id="JADPRT010000013">
    <property type="protein sequence ID" value="MBF9071817.1"/>
    <property type="molecule type" value="Genomic_DNA"/>
</dbReference>
<feature type="region of interest" description="Disordered" evidence="1">
    <location>
        <begin position="1"/>
        <end position="21"/>
    </location>
</feature>
<dbReference type="RefSeq" id="WP_196196981.1">
    <property type="nucleotide sequence ID" value="NZ_JADPRT010000013.1"/>
</dbReference>
<dbReference type="Proteomes" id="UP000657385">
    <property type="component" value="Unassembled WGS sequence"/>
</dbReference>
<sequence length="92" mass="9632">MSITPAVPATPGPVSEPCERPSAGDEAVALMRHLLKFGYLRAVRLIENGSWSIRVSDTTPVLTLPDTAAALDYAVAVLSLAYGPLDTPKAVA</sequence>
<name>A0A931BAT1_9ACTN</name>
<evidence type="ECO:0000313" key="2">
    <source>
        <dbReference type="EMBL" id="MBF9071817.1"/>
    </source>
</evidence>
<gene>
    <name evidence="2" type="ORF">I2501_27720</name>
</gene>